<dbReference type="RefSeq" id="WP_203959656.1">
    <property type="nucleotide sequence ID" value="NZ_AP023355.1"/>
</dbReference>
<evidence type="ECO:0000313" key="2">
    <source>
        <dbReference type="Proteomes" id="UP000611640"/>
    </source>
</evidence>
<sequence>MRVLGIDVDADLRHRWRGWLMPDAQPYLVPPEVAATLGLADEPARLTPELRDSFELYQPAGAAVAWLTRREARLLPPAVRAGQPAAHRWPSRDEDRTEARVVRYVEFGRRASRHRDVAAATWRAAGAVLPGARALAGRFPAHSGPNCFGAVLAAAGVAGAERIWMQREPFEAWLADRTRPGGSDDDLGTVLVWRSQDGLVQHAAVTLGDGWALHKPSQGWMSPTKVLRVRDVKLSSRTPGRHLHRHRLLAAPGRP</sequence>
<dbReference type="KEGG" id="atl:Athai_01360"/>
<accession>A0A7R7HUY5</accession>
<gene>
    <name evidence="1" type="ORF">Athai_01360</name>
</gene>
<evidence type="ECO:0000313" key="1">
    <source>
        <dbReference type="EMBL" id="BCJ32633.1"/>
    </source>
</evidence>
<name>A0A7R7HUY5_9ACTN</name>
<dbReference type="EMBL" id="AP023355">
    <property type="protein sequence ID" value="BCJ32633.1"/>
    <property type="molecule type" value="Genomic_DNA"/>
</dbReference>
<protein>
    <submittedName>
        <fullName evidence="1">Uncharacterized protein</fullName>
    </submittedName>
</protein>
<keyword evidence="2" id="KW-1185">Reference proteome</keyword>
<proteinExistence type="predicted"/>
<dbReference type="Proteomes" id="UP000611640">
    <property type="component" value="Chromosome"/>
</dbReference>
<reference evidence="1 2" key="1">
    <citation type="submission" date="2020-08" db="EMBL/GenBank/DDBJ databases">
        <title>Whole genome shotgun sequence of Actinocatenispora thailandica NBRC 105041.</title>
        <authorList>
            <person name="Komaki H."/>
            <person name="Tamura T."/>
        </authorList>
    </citation>
    <scope>NUCLEOTIDE SEQUENCE [LARGE SCALE GENOMIC DNA]</scope>
    <source>
        <strain evidence="1 2">NBRC 105041</strain>
    </source>
</reference>
<dbReference type="AlphaFoldDB" id="A0A7R7HUY5"/>
<organism evidence="1 2">
    <name type="scientific">Actinocatenispora thailandica</name>
    <dbReference type="NCBI Taxonomy" id="227318"/>
    <lineage>
        <taxon>Bacteria</taxon>
        <taxon>Bacillati</taxon>
        <taxon>Actinomycetota</taxon>
        <taxon>Actinomycetes</taxon>
        <taxon>Micromonosporales</taxon>
        <taxon>Micromonosporaceae</taxon>
        <taxon>Actinocatenispora</taxon>
    </lineage>
</organism>